<evidence type="ECO:0000256" key="7">
    <source>
        <dbReference type="PROSITE-ProRule" id="PRU01373"/>
    </source>
</evidence>
<evidence type="ECO:0000313" key="10">
    <source>
        <dbReference type="Proteomes" id="UP001179181"/>
    </source>
</evidence>
<proteinExistence type="inferred from homology"/>
<sequence length="398" mass="45331">MQMLSGLGNARYLPLLILLSLAILQSCRKDPKEMSNQELAEELSKNKSYEKLLEFTKNAGIDTNKFASTGDTAPVFALLEETGFGHKPTIRYTEKVIKADTSLIREVAEQLVKGESVEKAFQKLEPVFPVYHNLKIHYARLLKENKRDSAAYVAEALNAYRWIHRQAKGAPRFVLVNIRGAYLTAMDSAGQHRLSMRTVVGKMDTPTPTIDTYATSIVTHPYWNVPKSIAIKEIFPKAMKDAEYLSRNKIEIINNKGEALNPEDIDWKDLTAEKFPYRFRQETGEDNSLGLLKVEIKNPLAIYLHDTNARYLFASDSRWRSHGCVRVQRPTDLANYMAGTKLLDNDFMTEPDTVSVPPKWHKLQVRIPVFLLYLGADCNEKGELLYFPDVYKRGSPRV</sequence>
<dbReference type="CDD" id="cd16913">
    <property type="entry name" value="YkuD_like"/>
    <property type="match status" value="1"/>
</dbReference>
<dbReference type="Gene3D" id="2.40.440.10">
    <property type="entry name" value="L,D-transpeptidase catalytic domain-like"/>
    <property type="match status" value="1"/>
</dbReference>
<keyword evidence="9" id="KW-0804">Transcription</keyword>
<dbReference type="GO" id="GO:0000428">
    <property type="term" value="C:DNA-directed RNA polymerase complex"/>
    <property type="evidence" value="ECO:0007669"/>
    <property type="project" value="UniProtKB-KW"/>
</dbReference>
<dbReference type="PANTHER" id="PTHR41533">
    <property type="entry name" value="L,D-TRANSPEPTIDASE HI_1667-RELATED"/>
    <property type="match status" value="1"/>
</dbReference>
<keyword evidence="6 7" id="KW-0961">Cell wall biogenesis/degradation</keyword>
<gene>
    <name evidence="9" type="ORF">FHS68_004973</name>
</gene>
<reference evidence="9 10" key="1">
    <citation type="submission" date="2020-03" db="EMBL/GenBank/DDBJ databases">
        <title>Genomic Encyclopedia of Type Strains, Phase IV (KMG-IV): sequencing the most valuable type-strain genomes for metagenomic binning, comparative biology and taxonomic classification.</title>
        <authorList>
            <person name="Goeker M."/>
        </authorList>
    </citation>
    <scope>NUCLEOTIDE SEQUENCE [LARGE SCALE GENOMIC DNA]</scope>
    <source>
        <strain evidence="9 10">DSM 102865</strain>
    </source>
</reference>
<dbReference type="Pfam" id="PF03734">
    <property type="entry name" value="YkuD"/>
    <property type="match status" value="1"/>
</dbReference>
<evidence type="ECO:0000256" key="5">
    <source>
        <dbReference type="ARBA" id="ARBA00022984"/>
    </source>
</evidence>
<organism evidence="9 10">
    <name type="scientific">Dyadobacter arcticus</name>
    <dbReference type="NCBI Taxonomy" id="1078754"/>
    <lineage>
        <taxon>Bacteria</taxon>
        <taxon>Pseudomonadati</taxon>
        <taxon>Bacteroidota</taxon>
        <taxon>Cytophagia</taxon>
        <taxon>Cytophagales</taxon>
        <taxon>Spirosomataceae</taxon>
        <taxon>Dyadobacter</taxon>
    </lineage>
</organism>
<keyword evidence="9" id="KW-0240">DNA-directed RNA polymerase</keyword>
<dbReference type="InterPro" id="IPR005490">
    <property type="entry name" value="LD_TPept_cat_dom"/>
</dbReference>
<feature type="domain" description="L,D-TPase catalytic" evidence="8">
    <location>
        <begin position="172"/>
        <end position="345"/>
    </location>
</feature>
<dbReference type="SUPFAM" id="SSF141523">
    <property type="entry name" value="L,D-transpeptidase catalytic domain-like"/>
    <property type="match status" value="1"/>
</dbReference>
<keyword evidence="3" id="KW-0808">Transferase</keyword>
<dbReference type="Proteomes" id="UP001179181">
    <property type="component" value="Unassembled WGS sequence"/>
</dbReference>
<dbReference type="PANTHER" id="PTHR41533:SF2">
    <property type="entry name" value="BLR7131 PROTEIN"/>
    <property type="match status" value="1"/>
</dbReference>
<name>A0ABX0UVZ4_9BACT</name>
<comment type="similarity">
    <text evidence="2">Belongs to the YkuD family.</text>
</comment>
<evidence type="ECO:0000256" key="2">
    <source>
        <dbReference type="ARBA" id="ARBA00005992"/>
    </source>
</evidence>
<evidence type="ECO:0000256" key="1">
    <source>
        <dbReference type="ARBA" id="ARBA00004752"/>
    </source>
</evidence>
<comment type="caution">
    <text evidence="9">The sequence shown here is derived from an EMBL/GenBank/DDBJ whole genome shotgun (WGS) entry which is preliminary data.</text>
</comment>
<evidence type="ECO:0000313" key="9">
    <source>
        <dbReference type="EMBL" id="NIJ55780.1"/>
    </source>
</evidence>
<keyword evidence="4 7" id="KW-0133">Cell shape</keyword>
<evidence type="ECO:0000256" key="4">
    <source>
        <dbReference type="ARBA" id="ARBA00022960"/>
    </source>
</evidence>
<feature type="active site" description="Proton donor/acceptor" evidence="7">
    <location>
        <position position="305"/>
    </location>
</feature>
<protein>
    <submittedName>
        <fullName evidence="9">DNA-directed RNA polymerase subunit F</fullName>
    </submittedName>
</protein>
<dbReference type="PROSITE" id="PS52029">
    <property type="entry name" value="LD_TPASE"/>
    <property type="match status" value="1"/>
</dbReference>
<evidence type="ECO:0000256" key="6">
    <source>
        <dbReference type="ARBA" id="ARBA00023316"/>
    </source>
</evidence>
<keyword evidence="10" id="KW-1185">Reference proteome</keyword>
<dbReference type="EMBL" id="JAASQJ010000006">
    <property type="protein sequence ID" value="NIJ55780.1"/>
    <property type="molecule type" value="Genomic_DNA"/>
</dbReference>
<evidence type="ECO:0000256" key="3">
    <source>
        <dbReference type="ARBA" id="ARBA00022679"/>
    </source>
</evidence>
<feature type="active site" description="Nucleophile" evidence="7">
    <location>
        <position position="324"/>
    </location>
</feature>
<dbReference type="InterPro" id="IPR038063">
    <property type="entry name" value="Transpep_catalytic_dom"/>
</dbReference>
<dbReference type="RefSeq" id="WP_167276150.1">
    <property type="nucleotide sequence ID" value="NZ_JAASQJ010000006.1"/>
</dbReference>
<dbReference type="InterPro" id="IPR052905">
    <property type="entry name" value="LD-transpeptidase_YkuD-like"/>
</dbReference>
<comment type="pathway">
    <text evidence="1 7">Cell wall biogenesis; peptidoglycan biosynthesis.</text>
</comment>
<evidence type="ECO:0000259" key="8">
    <source>
        <dbReference type="PROSITE" id="PS52029"/>
    </source>
</evidence>
<keyword evidence="5 7" id="KW-0573">Peptidoglycan synthesis</keyword>
<accession>A0ABX0UVZ4</accession>